<evidence type="ECO:0008006" key="3">
    <source>
        <dbReference type="Google" id="ProtNLM"/>
    </source>
</evidence>
<evidence type="ECO:0000256" key="1">
    <source>
        <dbReference type="SAM" id="Phobius"/>
    </source>
</evidence>
<sequence>MASLSLQLKCYQCRSDEHTSLYPEANSYPVCKPNISDSFVVELTNLAYPRCKKLVETVKDSVDGKEKTLIIRTGVKSPDTIAPNTDIKEYTCEKDFCNSGYVTQAAIALLFPVVAAALIR</sequence>
<keyword evidence="1" id="KW-0472">Membrane</keyword>
<gene>
    <name evidence="2" type="ORF">PYX00_005605</name>
</gene>
<keyword evidence="1" id="KW-0812">Transmembrane</keyword>
<accession>A0AAW2HS35</accession>
<dbReference type="EMBL" id="JARGDH010000003">
    <property type="protein sequence ID" value="KAL0272744.1"/>
    <property type="molecule type" value="Genomic_DNA"/>
</dbReference>
<reference evidence="2" key="1">
    <citation type="journal article" date="2024" name="Gigascience">
        <title>Chromosome-level genome of the poultry shaft louse Menopon gallinae provides insight into the host-switching and adaptive evolution of parasitic lice.</title>
        <authorList>
            <person name="Xu Y."/>
            <person name="Ma L."/>
            <person name="Liu S."/>
            <person name="Liang Y."/>
            <person name="Liu Q."/>
            <person name="He Z."/>
            <person name="Tian L."/>
            <person name="Duan Y."/>
            <person name="Cai W."/>
            <person name="Li H."/>
            <person name="Song F."/>
        </authorList>
    </citation>
    <scope>NUCLEOTIDE SEQUENCE</scope>
    <source>
        <strain evidence="2">Cailab_2023a</strain>
    </source>
</reference>
<name>A0AAW2HS35_9NEOP</name>
<organism evidence="2">
    <name type="scientific">Menopon gallinae</name>
    <name type="common">poultry shaft louse</name>
    <dbReference type="NCBI Taxonomy" id="328185"/>
    <lineage>
        <taxon>Eukaryota</taxon>
        <taxon>Metazoa</taxon>
        <taxon>Ecdysozoa</taxon>
        <taxon>Arthropoda</taxon>
        <taxon>Hexapoda</taxon>
        <taxon>Insecta</taxon>
        <taxon>Pterygota</taxon>
        <taxon>Neoptera</taxon>
        <taxon>Paraneoptera</taxon>
        <taxon>Psocodea</taxon>
        <taxon>Troctomorpha</taxon>
        <taxon>Phthiraptera</taxon>
        <taxon>Amblycera</taxon>
        <taxon>Menoponidae</taxon>
        <taxon>Menopon</taxon>
    </lineage>
</organism>
<keyword evidence="1" id="KW-1133">Transmembrane helix</keyword>
<dbReference type="AlphaFoldDB" id="A0AAW2HS35"/>
<comment type="caution">
    <text evidence="2">The sequence shown here is derived from an EMBL/GenBank/DDBJ whole genome shotgun (WGS) entry which is preliminary data.</text>
</comment>
<protein>
    <recommendedName>
        <fullName evidence="3">Protein quiver</fullName>
    </recommendedName>
</protein>
<evidence type="ECO:0000313" key="2">
    <source>
        <dbReference type="EMBL" id="KAL0272744.1"/>
    </source>
</evidence>
<proteinExistence type="predicted"/>
<feature type="transmembrane region" description="Helical" evidence="1">
    <location>
        <begin position="101"/>
        <end position="119"/>
    </location>
</feature>